<protein>
    <submittedName>
        <fullName evidence="1">RloB family protein</fullName>
    </submittedName>
</protein>
<organism evidence="1 2">
    <name type="scientific">Candidatus Anaerostipes excrementavium</name>
    <dbReference type="NCBI Taxonomy" id="2838463"/>
    <lineage>
        <taxon>Bacteria</taxon>
        <taxon>Bacillati</taxon>
        <taxon>Bacillota</taxon>
        <taxon>Clostridia</taxon>
        <taxon>Lachnospirales</taxon>
        <taxon>Lachnospiraceae</taxon>
        <taxon>Anaerostipes</taxon>
    </lineage>
</organism>
<gene>
    <name evidence="1" type="ORF">H9735_01325</name>
</gene>
<reference evidence="1" key="2">
    <citation type="submission" date="2021-04" db="EMBL/GenBank/DDBJ databases">
        <authorList>
            <person name="Gilroy R."/>
        </authorList>
    </citation>
    <scope>NUCLEOTIDE SEQUENCE</scope>
    <source>
        <strain evidence="1">CHK191-13928</strain>
    </source>
</reference>
<reference evidence="1" key="1">
    <citation type="journal article" date="2021" name="PeerJ">
        <title>Extensive microbial diversity within the chicken gut microbiome revealed by metagenomics and culture.</title>
        <authorList>
            <person name="Gilroy R."/>
            <person name="Ravi A."/>
            <person name="Getino M."/>
            <person name="Pursley I."/>
            <person name="Horton D.L."/>
            <person name="Alikhan N.F."/>
            <person name="Baker D."/>
            <person name="Gharbi K."/>
            <person name="Hall N."/>
            <person name="Watson M."/>
            <person name="Adriaenssens E.M."/>
            <person name="Foster-Nyarko E."/>
            <person name="Jarju S."/>
            <person name="Secka A."/>
            <person name="Antonio M."/>
            <person name="Oren A."/>
            <person name="Chaudhuri R.R."/>
            <person name="La Ragione R."/>
            <person name="Hildebrand F."/>
            <person name="Pallen M.J."/>
        </authorList>
    </citation>
    <scope>NUCLEOTIDE SEQUENCE</scope>
    <source>
        <strain evidence="1">CHK191-13928</strain>
    </source>
</reference>
<proteinExistence type="predicted"/>
<sequence length="233" mass="27355">MAPVRSYTNWNSRSTDHEEQKEPYRKYFFICEGANTETWYFRKLIDIRKSLNIHPLIDIRLLEKTEEDKDISFPRKLIAFAEEQKNNDEISFDKERDKMVIVFDADIFEKKVQDYNEVIALGEEENIIAVSNPAFELFLLLHFENAYKEDIEPNAERIVRNEKDGNQTFIYKLLLERIGINSKKNPSIGELAEHVDTAIAQEKKINENIYRCKGRVTCNIGKIIESIRNDTGE</sequence>
<accession>A0A9D2B915</accession>
<dbReference type="AlphaFoldDB" id="A0A9D2B915"/>
<dbReference type="InterPro" id="IPR025591">
    <property type="entry name" value="RloB"/>
</dbReference>
<evidence type="ECO:0000313" key="2">
    <source>
        <dbReference type="Proteomes" id="UP000886721"/>
    </source>
</evidence>
<comment type="caution">
    <text evidence="1">The sequence shown here is derived from an EMBL/GenBank/DDBJ whole genome shotgun (WGS) entry which is preliminary data.</text>
</comment>
<name>A0A9D2B915_9FIRM</name>
<dbReference type="EMBL" id="DXEM01000005">
    <property type="protein sequence ID" value="HIX66747.1"/>
    <property type="molecule type" value="Genomic_DNA"/>
</dbReference>
<dbReference type="Pfam" id="PF13707">
    <property type="entry name" value="RloB"/>
    <property type="match status" value="1"/>
</dbReference>
<dbReference type="Proteomes" id="UP000886721">
    <property type="component" value="Unassembled WGS sequence"/>
</dbReference>
<evidence type="ECO:0000313" key="1">
    <source>
        <dbReference type="EMBL" id="HIX66747.1"/>
    </source>
</evidence>